<feature type="domain" description="CCHC-type" evidence="3">
    <location>
        <begin position="83"/>
        <end position="97"/>
    </location>
</feature>
<dbReference type="GO" id="GO:0003676">
    <property type="term" value="F:nucleic acid binding"/>
    <property type="evidence" value="ECO:0007669"/>
    <property type="project" value="InterPro"/>
</dbReference>
<evidence type="ECO:0000256" key="1">
    <source>
        <dbReference type="PROSITE-ProRule" id="PRU00047"/>
    </source>
</evidence>
<dbReference type="PANTHER" id="PTHR33054">
    <property type="entry name" value="CCHC-TYPE DOMAIN-CONTAINING PROTEIN"/>
    <property type="match status" value="1"/>
</dbReference>
<dbReference type="PROSITE" id="PS50158">
    <property type="entry name" value="ZF_CCHC"/>
    <property type="match status" value="1"/>
</dbReference>
<dbReference type="InterPro" id="IPR036875">
    <property type="entry name" value="Znf_CCHC_sf"/>
</dbReference>
<dbReference type="GO" id="GO:0008270">
    <property type="term" value="F:zinc ion binding"/>
    <property type="evidence" value="ECO:0007669"/>
    <property type="project" value="UniProtKB-KW"/>
</dbReference>
<dbReference type="Gene3D" id="4.10.60.10">
    <property type="entry name" value="Zinc finger, CCHC-type"/>
    <property type="match status" value="1"/>
</dbReference>
<dbReference type="AlphaFoldDB" id="A0A218X449"/>
<keyword evidence="1" id="KW-0479">Metal-binding</keyword>
<keyword evidence="1" id="KW-0863">Zinc-finger</keyword>
<name>A0A218X449_PUNGR</name>
<evidence type="ECO:0000259" key="3">
    <source>
        <dbReference type="PROSITE" id="PS50158"/>
    </source>
</evidence>
<keyword evidence="1" id="KW-0862">Zinc</keyword>
<organism evidence="4 5">
    <name type="scientific">Punica granatum</name>
    <name type="common">Pomegranate</name>
    <dbReference type="NCBI Taxonomy" id="22663"/>
    <lineage>
        <taxon>Eukaryota</taxon>
        <taxon>Viridiplantae</taxon>
        <taxon>Streptophyta</taxon>
        <taxon>Embryophyta</taxon>
        <taxon>Tracheophyta</taxon>
        <taxon>Spermatophyta</taxon>
        <taxon>Magnoliopsida</taxon>
        <taxon>eudicotyledons</taxon>
        <taxon>Gunneridae</taxon>
        <taxon>Pentapetalae</taxon>
        <taxon>rosids</taxon>
        <taxon>malvids</taxon>
        <taxon>Myrtales</taxon>
        <taxon>Lythraceae</taxon>
        <taxon>Punica</taxon>
    </lineage>
</organism>
<proteinExistence type="predicted"/>
<reference evidence="5" key="1">
    <citation type="journal article" date="2017" name="Plant J.">
        <title>The pomegranate (Punica granatum L.) genome and the genomics of punicalagin biosynthesis.</title>
        <authorList>
            <person name="Qin G."/>
            <person name="Xu C."/>
            <person name="Ming R."/>
            <person name="Tang H."/>
            <person name="Guyot R."/>
            <person name="Kramer E.M."/>
            <person name="Hu Y."/>
            <person name="Yi X."/>
            <person name="Qi Y."/>
            <person name="Xu X."/>
            <person name="Gao Z."/>
            <person name="Pan H."/>
            <person name="Jian J."/>
            <person name="Tian Y."/>
            <person name="Yue Z."/>
            <person name="Xu Y."/>
        </authorList>
    </citation>
    <scope>NUCLEOTIDE SEQUENCE [LARGE SCALE GENOMIC DNA]</scope>
    <source>
        <strain evidence="5">cv. Dabenzi</strain>
    </source>
</reference>
<protein>
    <recommendedName>
        <fullName evidence="3">CCHC-type domain-containing protein</fullName>
    </recommendedName>
</protein>
<feature type="region of interest" description="Disordered" evidence="2">
    <location>
        <begin position="37"/>
        <end position="76"/>
    </location>
</feature>
<gene>
    <name evidence="4" type="ORF">CDL15_Pgr022970</name>
</gene>
<evidence type="ECO:0000313" key="5">
    <source>
        <dbReference type="Proteomes" id="UP000197138"/>
    </source>
</evidence>
<comment type="caution">
    <text evidence="4">The sequence shown here is derived from an EMBL/GenBank/DDBJ whole genome shotgun (WGS) entry which is preliminary data.</text>
</comment>
<dbReference type="Proteomes" id="UP000197138">
    <property type="component" value="Unassembled WGS sequence"/>
</dbReference>
<evidence type="ECO:0000313" key="4">
    <source>
        <dbReference type="EMBL" id="OWM79558.1"/>
    </source>
</evidence>
<dbReference type="InterPro" id="IPR001878">
    <property type="entry name" value="Znf_CCHC"/>
</dbReference>
<accession>A0A218X449</accession>
<feature type="compositionally biased region" description="Basic residues" evidence="2">
    <location>
        <begin position="51"/>
        <end position="64"/>
    </location>
</feature>
<dbReference type="SUPFAM" id="SSF57756">
    <property type="entry name" value="Retrovirus zinc finger-like domains"/>
    <property type="match status" value="1"/>
</dbReference>
<evidence type="ECO:0000256" key="2">
    <source>
        <dbReference type="SAM" id="MobiDB-lite"/>
    </source>
</evidence>
<dbReference type="EMBL" id="MTKT01002440">
    <property type="protein sequence ID" value="OWM79558.1"/>
    <property type="molecule type" value="Genomic_DNA"/>
</dbReference>
<sequence>MCTQHKLQKQLKKEKAQTRKELGNFCQQFDPSFQVNKKVEKPKTCSGDYSRKHKPKKSHHKPRFSSKAQPSEKSEKRFSSSYKCFKCGKTGHTQRYCYLNKKIHQLKIDEETKNQVCNLLIESSDSDTKSSSTSEEGLQMDELDWSSDEKSINVLTKDQEFLLEIADQIQNPLLRKQYLEKLKQGTLEGETKTPNYNLSEILKRHDKKRAHKTSFDAKKEIEILRNEVDCLRFKQQQHSSIIGELKELFTEARKPSASSDQNS</sequence>
<dbReference type="PANTHER" id="PTHR33054:SF9">
    <property type="entry name" value="CCHC-TYPE DOMAIN-CONTAINING PROTEIN"/>
    <property type="match status" value="1"/>
</dbReference>